<sequence>MSIPVPFSDIGKSVSDLLGKDYPTGAAKLEVKTTAANGVTFTVSGAQDNKTGAINAELKSKYNDAKNGVVYTEGWTTSNLITSQVEIKDKIKGLKVDVFGSLLPAVGSKNVKVSLEYKQPKIFTRANVDLLKGPIFQADVVVGQDGLLVGGEVGYDTLGAKVTKYNATLGYVALDHAITLQATNALSVFSASYYHRVNLDVEAGAKAVWDSKTPQSAIALEVGTKYFLDKDTFVKAKINNTGILGVGYTQAIRRGVKVTVAGTFDTARLNENAHKLGLSVVFEN</sequence>
<dbReference type="PANTHER" id="PTHR11743">
    <property type="entry name" value="VOLTAGE-DEPENDENT ANION-SELECTIVE CHANNEL"/>
    <property type="match status" value="1"/>
</dbReference>
<keyword evidence="2" id="KW-0812">Transmembrane</keyword>
<dbReference type="PANTHER" id="PTHR11743:SF70">
    <property type="entry name" value="GH26960P-RELATED"/>
    <property type="match status" value="1"/>
</dbReference>
<dbReference type="Gene3D" id="2.40.160.10">
    <property type="entry name" value="Porin"/>
    <property type="match status" value="1"/>
</dbReference>
<dbReference type="PRINTS" id="PR00185">
    <property type="entry name" value="EUKARYTPORIN"/>
</dbReference>
<protein>
    <submittedName>
        <fullName evidence="3">Mitochondrial porin</fullName>
    </submittedName>
</protein>
<dbReference type="CDD" id="cd07306">
    <property type="entry name" value="Porin3_VDAC"/>
    <property type="match status" value="1"/>
</dbReference>
<evidence type="ECO:0000313" key="3">
    <source>
        <dbReference type="EMBL" id="KAK9722991.1"/>
    </source>
</evidence>
<dbReference type="Proteomes" id="UP001479436">
    <property type="component" value="Unassembled WGS sequence"/>
</dbReference>
<reference evidence="3 4" key="1">
    <citation type="submission" date="2023-04" db="EMBL/GenBank/DDBJ databases">
        <title>Genome of Basidiobolus ranarum AG-B5.</title>
        <authorList>
            <person name="Stajich J.E."/>
            <person name="Carter-House D."/>
            <person name="Gryganskyi A."/>
        </authorList>
    </citation>
    <scope>NUCLEOTIDE SEQUENCE [LARGE SCALE GENOMIC DNA]</scope>
    <source>
        <strain evidence="3 4">AG-B5</strain>
    </source>
</reference>
<keyword evidence="2" id="KW-0626">Porin</keyword>
<dbReference type="InterPro" id="IPR027246">
    <property type="entry name" value="Porin_Euk/Tom40"/>
</dbReference>
<proteinExistence type="inferred from homology"/>
<evidence type="ECO:0000256" key="2">
    <source>
        <dbReference type="ARBA" id="ARBA00023114"/>
    </source>
</evidence>
<name>A0ABR2W8F6_9FUNG</name>
<keyword evidence="4" id="KW-1185">Reference proteome</keyword>
<keyword evidence="2" id="KW-0406">Ion transport</keyword>
<comment type="caution">
    <text evidence="3">The sequence shown here is derived from an EMBL/GenBank/DDBJ whole genome shotgun (WGS) entry which is preliminary data.</text>
</comment>
<dbReference type="InterPro" id="IPR001925">
    <property type="entry name" value="Porin_Euk"/>
</dbReference>
<comment type="similarity">
    <text evidence="1">Belongs to the eukaryotic mitochondrial porin family.</text>
</comment>
<dbReference type="EMBL" id="JASJQH010006935">
    <property type="protein sequence ID" value="KAK9722991.1"/>
    <property type="molecule type" value="Genomic_DNA"/>
</dbReference>
<accession>A0ABR2W8F6</accession>
<evidence type="ECO:0000313" key="4">
    <source>
        <dbReference type="Proteomes" id="UP001479436"/>
    </source>
</evidence>
<evidence type="ECO:0000256" key="1">
    <source>
        <dbReference type="ARBA" id="ARBA00007780"/>
    </source>
</evidence>
<dbReference type="InterPro" id="IPR023614">
    <property type="entry name" value="Porin_dom_sf"/>
</dbReference>
<dbReference type="Pfam" id="PF01459">
    <property type="entry name" value="Porin_3"/>
    <property type="match status" value="1"/>
</dbReference>
<keyword evidence="2" id="KW-0813">Transport</keyword>
<organism evidence="3 4">
    <name type="scientific">Basidiobolus ranarum</name>
    <dbReference type="NCBI Taxonomy" id="34480"/>
    <lineage>
        <taxon>Eukaryota</taxon>
        <taxon>Fungi</taxon>
        <taxon>Fungi incertae sedis</taxon>
        <taxon>Zoopagomycota</taxon>
        <taxon>Entomophthoromycotina</taxon>
        <taxon>Basidiobolomycetes</taxon>
        <taxon>Basidiobolales</taxon>
        <taxon>Basidiobolaceae</taxon>
        <taxon>Basidiobolus</taxon>
    </lineage>
</organism>
<gene>
    <name evidence="3" type="primary">POR1_1</name>
    <name evidence="3" type="ORF">K7432_002291</name>
</gene>